<dbReference type="PANTHER" id="PTHR45819:SF5">
    <property type="entry name" value="CENTAURIN-GAMMA-1A"/>
    <property type="match status" value="1"/>
</dbReference>
<dbReference type="PROSITE" id="PS51419">
    <property type="entry name" value="RAB"/>
    <property type="match status" value="1"/>
</dbReference>
<proteinExistence type="predicted"/>
<name>A0A194QPQ9_PAPXU</name>
<accession>A0A194QPQ9</accession>
<reference evidence="2 3" key="1">
    <citation type="journal article" date="2015" name="Nat. Commun.">
        <title>Outbred genome sequencing and CRISPR/Cas9 gene editing in butterflies.</title>
        <authorList>
            <person name="Li X."/>
            <person name="Fan D."/>
            <person name="Zhang W."/>
            <person name="Liu G."/>
            <person name="Zhang L."/>
            <person name="Zhao L."/>
            <person name="Fang X."/>
            <person name="Chen L."/>
            <person name="Dong Y."/>
            <person name="Chen Y."/>
            <person name="Ding Y."/>
            <person name="Zhao R."/>
            <person name="Feng M."/>
            <person name="Zhu Y."/>
            <person name="Feng Y."/>
            <person name="Jiang X."/>
            <person name="Zhu D."/>
            <person name="Xiang H."/>
            <person name="Feng X."/>
            <person name="Li S."/>
            <person name="Wang J."/>
            <person name="Zhang G."/>
            <person name="Kronforst M.R."/>
            <person name="Wang W."/>
        </authorList>
    </citation>
    <scope>NUCLEOTIDE SEQUENCE [LARGE SCALE GENOMIC DNA]</scope>
    <source>
        <strain evidence="2">Ya'a_city_454_Px</strain>
        <tissue evidence="2">Whole body</tissue>
    </source>
</reference>
<keyword evidence="1" id="KW-0479">Metal-binding</keyword>
<dbReference type="GO" id="GO:0003924">
    <property type="term" value="F:GTPase activity"/>
    <property type="evidence" value="ECO:0007669"/>
    <property type="project" value="InterPro"/>
</dbReference>
<keyword evidence="3" id="KW-1185">Reference proteome</keyword>
<protein>
    <submittedName>
        <fullName evidence="2">Arf-GAP with GTPase, ANK repeat and PH domain-containing protein 1</fullName>
    </submittedName>
</protein>
<dbReference type="Proteomes" id="UP000053268">
    <property type="component" value="Unassembled WGS sequence"/>
</dbReference>
<dbReference type="InterPro" id="IPR027417">
    <property type="entry name" value="P-loop_NTPase"/>
</dbReference>
<dbReference type="InterPro" id="IPR001806">
    <property type="entry name" value="Small_GTPase"/>
</dbReference>
<dbReference type="SUPFAM" id="SSF52540">
    <property type="entry name" value="P-loop containing nucleoside triphosphate hydrolases"/>
    <property type="match status" value="1"/>
</dbReference>
<dbReference type="GO" id="GO:0008270">
    <property type="term" value="F:zinc ion binding"/>
    <property type="evidence" value="ECO:0007669"/>
    <property type="project" value="UniProtKB-KW"/>
</dbReference>
<evidence type="ECO:0000256" key="1">
    <source>
        <dbReference type="ARBA" id="ARBA00022771"/>
    </source>
</evidence>
<dbReference type="AlphaFoldDB" id="A0A194QPQ9"/>
<gene>
    <name evidence="2" type="ORF">RR46_02102</name>
</gene>
<dbReference type="STRING" id="66420.A0A194QPQ9"/>
<evidence type="ECO:0000313" key="2">
    <source>
        <dbReference type="EMBL" id="KPJ05466.1"/>
    </source>
</evidence>
<keyword evidence="1" id="KW-0863">Zinc-finger</keyword>
<dbReference type="PROSITE" id="PS51421">
    <property type="entry name" value="RAS"/>
    <property type="match status" value="1"/>
</dbReference>
<evidence type="ECO:0000313" key="3">
    <source>
        <dbReference type="Proteomes" id="UP000053268"/>
    </source>
</evidence>
<dbReference type="GO" id="GO:0005096">
    <property type="term" value="F:GTPase activator activity"/>
    <property type="evidence" value="ECO:0007669"/>
    <property type="project" value="TreeGrafter"/>
</dbReference>
<dbReference type="PANTHER" id="PTHR45819">
    <property type="entry name" value="CENTAURIN-GAMMA-1A"/>
    <property type="match status" value="1"/>
</dbReference>
<dbReference type="EMBL" id="KQ458714">
    <property type="protein sequence ID" value="KPJ05466.1"/>
    <property type="molecule type" value="Genomic_DNA"/>
</dbReference>
<keyword evidence="1" id="KW-0862">Zinc</keyword>
<dbReference type="Gene3D" id="3.40.50.300">
    <property type="entry name" value="P-loop containing nucleotide triphosphate hydrolases"/>
    <property type="match status" value="1"/>
</dbReference>
<dbReference type="InterPro" id="IPR051282">
    <property type="entry name" value="Arf-GAP_GTPase_ANK_PH"/>
</dbReference>
<sequence>MARNNDGIIESALADVAPHAARRTHAAGASFAQRPHQPRVITAIIQIFTAWVDAVIFVFSLENEISYKTVSTYFNKMSHYRNSAEIPLILVGTQDAISESSPRVVDDNRARKLTNELRRCSYYETCATYGLNVERVFQDVHTYLYINNN</sequence>
<dbReference type="Pfam" id="PF00071">
    <property type="entry name" value="Ras"/>
    <property type="match status" value="1"/>
</dbReference>
<dbReference type="GO" id="GO:0005525">
    <property type="term" value="F:GTP binding"/>
    <property type="evidence" value="ECO:0007669"/>
    <property type="project" value="InterPro"/>
</dbReference>
<organism evidence="2 3">
    <name type="scientific">Papilio xuthus</name>
    <name type="common">Asian swallowtail butterfly</name>
    <dbReference type="NCBI Taxonomy" id="66420"/>
    <lineage>
        <taxon>Eukaryota</taxon>
        <taxon>Metazoa</taxon>
        <taxon>Ecdysozoa</taxon>
        <taxon>Arthropoda</taxon>
        <taxon>Hexapoda</taxon>
        <taxon>Insecta</taxon>
        <taxon>Pterygota</taxon>
        <taxon>Neoptera</taxon>
        <taxon>Endopterygota</taxon>
        <taxon>Lepidoptera</taxon>
        <taxon>Glossata</taxon>
        <taxon>Ditrysia</taxon>
        <taxon>Papilionoidea</taxon>
        <taxon>Papilionidae</taxon>
        <taxon>Papilioninae</taxon>
        <taxon>Papilio</taxon>
    </lineage>
</organism>